<reference evidence="2" key="1">
    <citation type="journal article" date="2023" name="G3 (Bethesda)">
        <title>Genome assembly and association tests identify interacting loci associated with vigor, precocity, and sex in interspecific pistachio rootstocks.</title>
        <authorList>
            <person name="Palmer W."/>
            <person name="Jacygrad E."/>
            <person name="Sagayaradj S."/>
            <person name="Cavanaugh K."/>
            <person name="Han R."/>
            <person name="Bertier L."/>
            <person name="Beede B."/>
            <person name="Kafkas S."/>
            <person name="Golino D."/>
            <person name="Preece J."/>
            <person name="Michelmore R."/>
        </authorList>
    </citation>
    <scope>NUCLEOTIDE SEQUENCE [LARGE SCALE GENOMIC DNA]</scope>
</reference>
<evidence type="ECO:0000313" key="1">
    <source>
        <dbReference type="EMBL" id="KAJ0088907.1"/>
    </source>
</evidence>
<keyword evidence="2" id="KW-1185">Reference proteome</keyword>
<dbReference type="EMBL" id="CM047905">
    <property type="protein sequence ID" value="KAJ0088907.1"/>
    <property type="molecule type" value="Genomic_DNA"/>
</dbReference>
<protein>
    <submittedName>
        <fullName evidence="1">Uncharacterized protein</fullName>
    </submittedName>
</protein>
<evidence type="ECO:0000313" key="2">
    <source>
        <dbReference type="Proteomes" id="UP001164250"/>
    </source>
</evidence>
<name>A0ACC1AQG1_9ROSI</name>
<proteinExistence type="predicted"/>
<sequence length="118" mass="13626">METWEVVAREVSPEELKSEDNKELMEKNSAAYWTTLAPNVEDYSGGTFARMIAAGSGKLIKGIMWCGDLTVDRFNWGNEFLRKRMKPGSNSEISPATMKRIKRFDFYIFYITLDGFYE</sequence>
<gene>
    <name evidence="1" type="ORF">Patl1_32873</name>
</gene>
<comment type="caution">
    <text evidence="1">The sequence shown here is derived from an EMBL/GenBank/DDBJ whole genome shotgun (WGS) entry which is preliminary data.</text>
</comment>
<accession>A0ACC1AQG1</accession>
<organism evidence="1 2">
    <name type="scientific">Pistacia atlantica</name>
    <dbReference type="NCBI Taxonomy" id="434234"/>
    <lineage>
        <taxon>Eukaryota</taxon>
        <taxon>Viridiplantae</taxon>
        <taxon>Streptophyta</taxon>
        <taxon>Embryophyta</taxon>
        <taxon>Tracheophyta</taxon>
        <taxon>Spermatophyta</taxon>
        <taxon>Magnoliopsida</taxon>
        <taxon>eudicotyledons</taxon>
        <taxon>Gunneridae</taxon>
        <taxon>Pentapetalae</taxon>
        <taxon>rosids</taxon>
        <taxon>malvids</taxon>
        <taxon>Sapindales</taxon>
        <taxon>Anacardiaceae</taxon>
        <taxon>Pistacia</taxon>
    </lineage>
</organism>
<dbReference type="Proteomes" id="UP001164250">
    <property type="component" value="Chromosome 9"/>
</dbReference>